<proteinExistence type="predicted"/>
<evidence type="ECO:0000256" key="1">
    <source>
        <dbReference type="ARBA" id="ARBA00022741"/>
    </source>
</evidence>
<dbReference type="PRINTS" id="PR00038">
    <property type="entry name" value="HTHLUXR"/>
</dbReference>
<dbReference type="RefSeq" id="WP_241036369.1">
    <property type="nucleotide sequence ID" value="NZ_BAAAJF010000002.1"/>
</dbReference>
<keyword evidence="2" id="KW-0067">ATP-binding</keyword>
<dbReference type="InterPro" id="IPR000792">
    <property type="entry name" value="Tscrpt_reg_LuxR_C"/>
</dbReference>
<accession>A0ABS9TCR6</accession>
<dbReference type="EMBL" id="JAKXMK010000009">
    <property type="protein sequence ID" value="MCH6166336.1"/>
    <property type="molecule type" value="Genomic_DNA"/>
</dbReference>
<dbReference type="InterPro" id="IPR016032">
    <property type="entry name" value="Sig_transdc_resp-reg_C-effctor"/>
</dbReference>
<dbReference type="SUPFAM" id="SSF46894">
    <property type="entry name" value="C-terminal effector domain of the bipartite response regulators"/>
    <property type="match status" value="1"/>
</dbReference>
<dbReference type="InterPro" id="IPR036388">
    <property type="entry name" value="WH-like_DNA-bd_sf"/>
</dbReference>
<dbReference type="SUPFAM" id="SSF52540">
    <property type="entry name" value="P-loop containing nucleoside triphosphate hydrolases"/>
    <property type="match status" value="1"/>
</dbReference>
<dbReference type="CDD" id="cd06170">
    <property type="entry name" value="LuxR_C_like"/>
    <property type="match status" value="1"/>
</dbReference>
<evidence type="ECO:0000259" key="3">
    <source>
        <dbReference type="PROSITE" id="PS50043"/>
    </source>
</evidence>
<reference evidence="4 5" key="1">
    <citation type="submission" date="2022-03" db="EMBL/GenBank/DDBJ databases">
        <title>Pseudonocardia alaer sp. nov., a novel actinomycete isolated from reed forest soil.</title>
        <authorList>
            <person name="Wang L."/>
        </authorList>
    </citation>
    <scope>NUCLEOTIDE SEQUENCE [LARGE SCALE GENOMIC DNA]</scope>
    <source>
        <strain evidence="4 5">Y-16303</strain>
    </source>
</reference>
<evidence type="ECO:0000313" key="5">
    <source>
        <dbReference type="Proteomes" id="UP001299970"/>
    </source>
</evidence>
<comment type="caution">
    <text evidence="4">The sequence shown here is derived from an EMBL/GenBank/DDBJ whole genome shotgun (WGS) entry which is preliminary data.</text>
</comment>
<dbReference type="PROSITE" id="PS50043">
    <property type="entry name" value="HTH_LUXR_2"/>
    <property type="match status" value="1"/>
</dbReference>
<dbReference type="InterPro" id="IPR027417">
    <property type="entry name" value="P-loop_NTPase"/>
</dbReference>
<feature type="domain" description="HTH luxR-type" evidence="3">
    <location>
        <begin position="839"/>
        <end position="904"/>
    </location>
</feature>
<dbReference type="Pfam" id="PF13191">
    <property type="entry name" value="AAA_16"/>
    <property type="match status" value="1"/>
</dbReference>
<dbReference type="Gene3D" id="1.10.10.10">
    <property type="entry name" value="Winged helix-like DNA-binding domain superfamily/Winged helix DNA-binding domain"/>
    <property type="match status" value="1"/>
</dbReference>
<protein>
    <submittedName>
        <fullName evidence="4">LuxR C-terminal-related transcriptional regulator</fullName>
    </submittedName>
</protein>
<dbReference type="SMART" id="SM00421">
    <property type="entry name" value="HTH_LUXR"/>
    <property type="match status" value="1"/>
</dbReference>
<dbReference type="InterPro" id="IPR041664">
    <property type="entry name" value="AAA_16"/>
</dbReference>
<dbReference type="PANTHER" id="PTHR16305:SF35">
    <property type="entry name" value="TRANSCRIPTIONAL ACTIVATOR DOMAIN"/>
    <property type="match status" value="1"/>
</dbReference>
<dbReference type="Pfam" id="PF00196">
    <property type="entry name" value="GerE"/>
    <property type="match status" value="1"/>
</dbReference>
<keyword evidence="5" id="KW-1185">Reference proteome</keyword>
<sequence>MLLDRSDEREVLDRLLKAVTRGESRALVVRGELGVGKTALLDDLVGRASGCRVERVVGVQSELKLAFAGLYHLCRPMLGWAERLPGPQRGALYTAFGVGDGPAPDRFLVGLAVLGLLAEVARERPLVCVIDDAQWLDTASVQTLTFVARRLGVESVVVILAVREPHELDLSGLPELVVGGLPDKEARALLGSALRGPVDEQVLDRIVAESRGNPLALLELLREATSAELASGLLSGGTLPGRIDASYLERIVALPEETRRLLLVAAVEPVGDSVLVWRAAGLLGIGADAVAPAAAAGLIEIGARVRFPHPMVRAVVCQAASLEERQHAHRLLAEVTDSGTDPDRRAWHRGHGAAGPDEEIAAELERSAGRARARGGPAAAAALLERAAELTLEPARQAERVLAAAQARHQAGMTGAARGLLSLAESEPLDDLRRARAELLCAQIAFTERRGGDAPRLLLKVARGLEPLDVRLARETYLEGLSAAMFAGAGLREIAEAARAAPRATQFPGAGDLLLDAVATRLTDGYAAGVPMMRRALHAFRGSNLPEDEGLRWLWLASTTAAHTWDDGTWAVLADRYVRLARDGGALAVLPLALTLRTVVYTFLGKLPAAAPLIEEAEEATQATGSPPIPMAAMLVAAWGGRVAEAFRLINATVAEVAIRGEGFGLTVARWAEALLCNSLSRHDDAFVAASQVGDVSPPELGLSAWGILVELVEAAARSGRPEHAHAALQRLTETTRASGTDWALGVEARSRALVSGHEAADRLYREAISRLSRTHVRGALARAHLLYGEWLRRERRQADAREQFRLAHEMFTVMGARAFARRAARELQAAGEPVRRRSVDTDCGLSSREEQIARLVAAGLTNPEIAARLFLSPRTIEWHLTKIFGKLNIASRRQLRRSALWPGP</sequence>
<name>A0ABS9TCR6_9PSEU</name>
<evidence type="ECO:0000313" key="4">
    <source>
        <dbReference type="EMBL" id="MCH6166336.1"/>
    </source>
</evidence>
<organism evidence="4 5">
    <name type="scientific">Pseudonocardia alaniniphila</name>
    <dbReference type="NCBI Taxonomy" id="75291"/>
    <lineage>
        <taxon>Bacteria</taxon>
        <taxon>Bacillati</taxon>
        <taxon>Actinomycetota</taxon>
        <taxon>Actinomycetes</taxon>
        <taxon>Pseudonocardiales</taxon>
        <taxon>Pseudonocardiaceae</taxon>
        <taxon>Pseudonocardia</taxon>
    </lineage>
</organism>
<keyword evidence="1" id="KW-0547">Nucleotide-binding</keyword>
<evidence type="ECO:0000256" key="2">
    <source>
        <dbReference type="ARBA" id="ARBA00022840"/>
    </source>
</evidence>
<dbReference type="Proteomes" id="UP001299970">
    <property type="component" value="Unassembled WGS sequence"/>
</dbReference>
<dbReference type="PANTHER" id="PTHR16305">
    <property type="entry name" value="TESTICULAR SOLUBLE ADENYLYL CYCLASE"/>
    <property type="match status" value="1"/>
</dbReference>
<gene>
    <name evidence="4" type="ORF">MMF94_11630</name>
</gene>